<dbReference type="EMBL" id="GBRH01164014">
    <property type="protein sequence ID" value="JAE33882.1"/>
    <property type="molecule type" value="Transcribed_RNA"/>
</dbReference>
<sequence>MGSWRSEECSHEYGNSCLYLINGLAETFASVSLEAYLVKFY</sequence>
<accession>A0A0A9HAV0</accession>
<organism evidence="1">
    <name type="scientific">Arundo donax</name>
    <name type="common">Giant reed</name>
    <name type="synonym">Donax arundinaceus</name>
    <dbReference type="NCBI Taxonomy" id="35708"/>
    <lineage>
        <taxon>Eukaryota</taxon>
        <taxon>Viridiplantae</taxon>
        <taxon>Streptophyta</taxon>
        <taxon>Embryophyta</taxon>
        <taxon>Tracheophyta</taxon>
        <taxon>Spermatophyta</taxon>
        <taxon>Magnoliopsida</taxon>
        <taxon>Liliopsida</taxon>
        <taxon>Poales</taxon>
        <taxon>Poaceae</taxon>
        <taxon>PACMAD clade</taxon>
        <taxon>Arundinoideae</taxon>
        <taxon>Arundineae</taxon>
        <taxon>Arundo</taxon>
    </lineage>
</organism>
<name>A0A0A9HAV0_ARUDO</name>
<evidence type="ECO:0000313" key="1">
    <source>
        <dbReference type="EMBL" id="JAE33882.1"/>
    </source>
</evidence>
<reference evidence="1" key="1">
    <citation type="submission" date="2014-09" db="EMBL/GenBank/DDBJ databases">
        <authorList>
            <person name="Magalhaes I.L.F."/>
            <person name="Oliveira U."/>
            <person name="Santos F.R."/>
            <person name="Vidigal T.H.D.A."/>
            <person name="Brescovit A.D."/>
            <person name="Santos A.J."/>
        </authorList>
    </citation>
    <scope>NUCLEOTIDE SEQUENCE</scope>
    <source>
        <tissue evidence="1">Shoot tissue taken approximately 20 cm above the soil surface</tissue>
    </source>
</reference>
<proteinExistence type="predicted"/>
<protein>
    <submittedName>
        <fullName evidence="1">Uncharacterized protein</fullName>
    </submittedName>
</protein>
<dbReference type="AlphaFoldDB" id="A0A0A9HAV0"/>
<reference evidence="1" key="2">
    <citation type="journal article" date="2015" name="Data Brief">
        <title>Shoot transcriptome of the giant reed, Arundo donax.</title>
        <authorList>
            <person name="Barrero R.A."/>
            <person name="Guerrero F.D."/>
            <person name="Moolhuijzen P."/>
            <person name="Goolsby J.A."/>
            <person name="Tidwell J."/>
            <person name="Bellgard S.E."/>
            <person name="Bellgard M.I."/>
        </authorList>
    </citation>
    <scope>NUCLEOTIDE SEQUENCE</scope>
    <source>
        <tissue evidence="1">Shoot tissue taken approximately 20 cm above the soil surface</tissue>
    </source>
</reference>